<dbReference type="Pfam" id="PF07963">
    <property type="entry name" value="N_methyl"/>
    <property type="match status" value="1"/>
</dbReference>
<keyword evidence="2" id="KW-0178">Competence</keyword>
<organism evidence="4 5">
    <name type="scientific">Jeotgalibacillus terrae</name>
    <dbReference type="NCBI Taxonomy" id="587735"/>
    <lineage>
        <taxon>Bacteria</taxon>
        <taxon>Bacillati</taxon>
        <taxon>Bacillota</taxon>
        <taxon>Bacilli</taxon>
        <taxon>Bacillales</taxon>
        <taxon>Caryophanaceae</taxon>
        <taxon>Jeotgalibacillus</taxon>
    </lineage>
</organism>
<evidence type="ECO:0000256" key="1">
    <source>
        <dbReference type="ARBA" id="ARBA00004241"/>
    </source>
</evidence>
<keyword evidence="3" id="KW-0472">Membrane</keyword>
<evidence type="ECO:0000256" key="3">
    <source>
        <dbReference type="SAM" id="Phobius"/>
    </source>
</evidence>
<proteinExistence type="predicted"/>
<comment type="caution">
    <text evidence="4">The sequence shown here is derived from an EMBL/GenBank/DDBJ whole genome shotgun (WGS) entry which is preliminary data.</text>
</comment>
<sequence>MSFYILHNKKAFTLVEVLASITLLNIIIFSLLTFFLNSYNYTFANQDQTVGSNVARNTVTYIESQDFLRFQDYLNAAGNTRTLTSDDCTATVSGDSLFEETEACLAVFEPVINNQSYTAEVELSFYSADTVQQTEALKNEMIQIEATVVWERKRNDEATVRGVLRRE</sequence>
<dbReference type="EMBL" id="JBHUPG010000022">
    <property type="protein sequence ID" value="MFD2912528.1"/>
    <property type="molecule type" value="Genomic_DNA"/>
</dbReference>
<dbReference type="InterPro" id="IPR012902">
    <property type="entry name" value="N_methyl_site"/>
</dbReference>
<keyword evidence="3" id="KW-0812">Transmembrane</keyword>
<dbReference type="RefSeq" id="WP_204729009.1">
    <property type="nucleotide sequence ID" value="NZ_JAFBDK010000006.1"/>
</dbReference>
<name>A0ABW5ZKE6_9BACL</name>
<reference evidence="5" key="1">
    <citation type="journal article" date="2019" name="Int. J. Syst. Evol. Microbiol.">
        <title>The Global Catalogue of Microorganisms (GCM) 10K type strain sequencing project: providing services to taxonomists for standard genome sequencing and annotation.</title>
        <authorList>
            <consortium name="The Broad Institute Genomics Platform"/>
            <consortium name="The Broad Institute Genome Sequencing Center for Infectious Disease"/>
            <person name="Wu L."/>
            <person name="Ma J."/>
        </authorList>
    </citation>
    <scope>NUCLEOTIDE SEQUENCE [LARGE SCALE GENOMIC DNA]</scope>
    <source>
        <strain evidence="5">KCTC 13528</strain>
    </source>
</reference>
<feature type="transmembrane region" description="Helical" evidence="3">
    <location>
        <begin position="12"/>
        <end position="36"/>
    </location>
</feature>
<evidence type="ECO:0000256" key="2">
    <source>
        <dbReference type="ARBA" id="ARBA00023287"/>
    </source>
</evidence>
<accession>A0ABW5ZKE6</accession>
<keyword evidence="5" id="KW-1185">Reference proteome</keyword>
<comment type="subcellular location">
    <subcellularLocation>
        <location evidence="1">Cell surface</location>
    </subcellularLocation>
</comment>
<dbReference type="Proteomes" id="UP001597561">
    <property type="component" value="Unassembled WGS sequence"/>
</dbReference>
<evidence type="ECO:0000313" key="4">
    <source>
        <dbReference type="EMBL" id="MFD2912528.1"/>
    </source>
</evidence>
<keyword evidence="3" id="KW-1133">Transmembrane helix</keyword>
<evidence type="ECO:0000313" key="5">
    <source>
        <dbReference type="Proteomes" id="UP001597561"/>
    </source>
</evidence>
<protein>
    <submittedName>
        <fullName evidence="4">Prepilin-type N-terminal cleavage/methylation domain-containing protein</fullName>
    </submittedName>
</protein>
<gene>
    <name evidence="4" type="ORF">ACFS5P_11640</name>
</gene>